<protein>
    <submittedName>
        <fullName evidence="2">Uncharacterized protein</fullName>
    </submittedName>
</protein>
<comment type="caution">
    <text evidence="2">The sequence shown here is derived from an EMBL/GenBank/DDBJ whole genome shotgun (WGS) entry which is preliminary data.</text>
</comment>
<sequence length="69" mass="7929">MNTEAGRVFKPTKFSPEGERFSPRGDVDGRLKRQKSGAEEMTPERRRRSLERLTNHRNALWGRAGGETE</sequence>
<evidence type="ECO:0000256" key="1">
    <source>
        <dbReference type="SAM" id="MobiDB-lite"/>
    </source>
</evidence>
<feature type="region of interest" description="Disordered" evidence="1">
    <location>
        <begin position="1"/>
        <end position="69"/>
    </location>
</feature>
<dbReference type="AlphaFoldDB" id="A0AAV7WQ72"/>
<keyword evidence="3" id="KW-1185">Reference proteome</keyword>
<organism evidence="2 3">
    <name type="scientific">Pleurodeles waltl</name>
    <name type="common">Iberian ribbed newt</name>
    <dbReference type="NCBI Taxonomy" id="8319"/>
    <lineage>
        <taxon>Eukaryota</taxon>
        <taxon>Metazoa</taxon>
        <taxon>Chordata</taxon>
        <taxon>Craniata</taxon>
        <taxon>Vertebrata</taxon>
        <taxon>Euteleostomi</taxon>
        <taxon>Amphibia</taxon>
        <taxon>Batrachia</taxon>
        <taxon>Caudata</taxon>
        <taxon>Salamandroidea</taxon>
        <taxon>Salamandridae</taxon>
        <taxon>Pleurodelinae</taxon>
        <taxon>Pleurodeles</taxon>
    </lineage>
</organism>
<accession>A0AAV7WQ72</accession>
<gene>
    <name evidence="2" type="ORF">NDU88_002442</name>
</gene>
<evidence type="ECO:0000313" key="3">
    <source>
        <dbReference type="Proteomes" id="UP001066276"/>
    </source>
</evidence>
<dbReference type="EMBL" id="JANPWB010000001">
    <property type="protein sequence ID" value="KAJ1214831.1"/>
    <property type="molecule type" value="Genomic_DNA"/>
</dbReference>
<name>A0AAV7WQ72_PLEWA</name>
<feature type="compositionally biased region" description="Basic and acidic residues" evidence="1">
    <location>
        <begin position="16"/>
        <end position="54"/>
    </location>
</feature>
<reference evidence="2" key="1">
    <citation type="journal article" date="2022" name="bioRxiv">
        <title>Sequencing and chromosome-scale assembly of the giantPleurodeles waltlgenome.</title>
        <authorList>
            <person name="Brown T."/>
            <person name="Elewa A."/>
            <person name="Iarovenko S."/>
            <person name="Subramanian E."/>
            <person name="Araus A.J."/>
            <person name="Petzold A."/>
            <person name="Susuki M."/>
            <person name="Suzuki K.-i.T."/>
            <person name="Hayashi T."/>
            <person name="Toyoda A."/>
            <person name="Oliveira C."/>
            <person name="Osipova E."/>
            <person name="Leigh N.D."/>
            <person name="Simon A."/>
            <person name="Yun M.H."/>
        </authorList>
    </citation>
    <scope>NUCLEOTIDE SEQUENCE</scope>
    <source>
        <strain evidence="2">20211129_DDA</strain>
        <tissue evidence="2">Liver</tissue>
    </source>
</reference>
<dbReference type="Proteomes" id="UP001066276">
    <property type="component" value="Chromosome 1_1"/>
</dbReference>
<proteinExistence type="predicted"/>
<evidence type="ECO:0000313" key="2">
    <source>
        <dbReference type="EMBL" id="KAJ1214831.1"/>
    </source>
</evidence>